<accession>A0ABS6VQC4</accession>
<proteinExistence type="predicted"/>
<evidence type="ECO:0008006" key="3">
    <source>
        <dbReference type="Google" id="ProtNLM"/>
    </source>
</evidence>
<evidence type="ECO:0000313" key="1">
    <source>
        <dbReference type="EMBL" id="MBW2940513.1"/>
    </source>
</evidence>
<keyword evidence="2" id="KW-1185">Reference proteome</keyword>
<name>A0ABS6VQC4_9GAMM</name>
<protein>
    <recommendedName>
        <fullName evidence="3">HNH endonuclease</fullName>
    </recommendedName>
</protein>
<dbReference type="RefSeq" id="WP_219042703.1">
    <property type="nucleotide sequence ID" value="NZ_JAHWDQ010000001.1"/>
</dbReference>
<organism evidence="1 2">
    <name type="scientific">Zhongshania aquimaris</name>
    <dbReference type="NCBI Taxonomy" id="2857107"/>
    <lineage>
        <taxon>Bacteria</taxon>
        <taxon>Pseudomonadati</taxon>
        <taxon>Pseudomonadota</taxon>
        <taxon>Gammaproteobacteria</taxon>
        <taxon>Cellvibrionales</taxon>
        <taxon>Spongiibacteraceae</taxon>
        <taxon>Zhongshania</taxon>
    </lineage>
</organism>
<gene>
    <name evidence="1" type="ORF">KXJ70_07000</name>
</gene>
<dbReference type="Proteomes" id="UP001166291">
    <property type="component" value="Unassembled WGS sequence"/>
</dbReference>
<reference evidence="1" key="1">
    <citation type="submission" date="2021-07" db="EMBL/GenBank/DDBJ databases">
        <title>Zhongshania sp. CAU 1632 isolated from seawater.</title>
        <authorList>
            <person name="Kim W."/>
        </authorList>
    </citation>
    <scope>NUCLEOTIDE SEQUENCE</scope>
    <source>
        <strain evidence="1">CAU 1632</strain>
    </source>
</reference>
<sequence>MLVLKCYPIAATQENWLHETIIGAIYEIHARLDRGDIVARNQETWRQLIPDDLAEDNRQKIISSKGIRDRVFEYIEEVEQLLPVVRPQVLGVMESQNRVSDLLLGGEEISSLEVSFPGVQEKVKKLFIFCFEKLTDFKVRERQYHIVFNGLDEKTCPFCGIERVMNPEETAQDQDHYLAKSIYPFSAANMRNLVPMCRCCNRDYKKAKDVLRCEQGNRRRAFDPYACESPPVVSLLNSWLDTDSNSPLPEWQVDFIPNSEEAETWDNVFDIRTRYKRDVLDQNFSRWLRDFSSKCRMDMRRGLISPDMNNDQVKERLKFYFEDKSEFPSIREGFLEPKIFEYLLTQFENGNERVVNLIRDAVLGVQLEDVA</sequence>
<evidence type="ECO:0000313" key="2">
    <source>
        <dbReference type="Proteomes" id="UP001166291"/>
    </source>
</evidence>
<dbReference type="EMBL" id="JAHWDQ010000001">
    <property type="protein sequence ID" value="MBW2940513.1"/>
    <property type="molecule type" value="Genomic_DNA"/>
</dbReference>
<comment type="caution">
    <text evidence="1">The sequence shown here is derived from an EMBL/GenBank/DDBJ whole genome shotgun (WGS) entry which is preliminary data.</text>
</comment>